<dbReference type="AlphaFoldDB" id="A0A6J4J506"/>
<accession>A0A6J4J506</accession>
<evidence type="ECO:0000256" key="1">
    <source>
        <dbReference type="SAM" id="MobiDB-lite"/>
    </source>
</evidence>
<feature type="non-terminal residue" evidence="2">
    <location>
        <position position="74"/>
    </location>
</feature>
<dbReference type="EMBL" id="CADCTG010000225">
    <property type="protein sequence ID" value="CAA9268069.1"/>
    <property type="molecule type" value="Genomic_DNA"/>
</dbReference>
<proteinExistence type="predicted"/>
<feature type="non-terminal residue" evidence="2">
    <location>
        <position position="1"/>
    </location>
</feature>
<name>A0A6J4J506_9PROT</name>
<reference evidence="2" key="1">
    <citation type="submission" date="2020-02" db="EMBL/GenBank/DDBJ databases">
        <authorList>
            <person name="Meier V. D."/>
        </authorList>
    </citation>
    <scope>NUCLEOTIDE SEQUENCE</scope>
    <source>
        <strain evidence="2">AVDCRST_MAG08</strain>
    </source>
</reference>
<feature type="compositionally biased region" description="Low complexity" evidence="1">
    <location>
        <begin position="49"/>
        <end position="67"/>
    </location>
</feature>
<sequence>GARHRHGRRLRHLTPRTEGGRDAVRASRAHPEARSSAPERTERSRRRVPPGSRRAEPPQARQAASSATERGARL</sequence>
<evidence type="ECO:0000313" key="2">
    <source>
        <dbReference type="EMBL" id="CAA9268069.1"/>
    </source>
</evidence>
<gene>
    <name evidence="2" type="ORF">AVDCRST_MAG08-3047</name>
</gene>
<feature type="region of interest" description="Disordered" evidence="1">
    <location>
        <begin position="1"/>
        <end position="74"/>
    </location>
</feature>
<organism evidence="2">
    <name type="scientific">uncultured Acetobacteraceae bacterium</name>
    <dbReference type="NCBI Taxonomy" id="169975"/>
    <lineage>
        <taxon>Bacteria</taxon>
        <taxon>Pseudomonadati</taxon>
        <taxon>Pseudomonadota</taxon>
        <taxon>Alphaproteobacteria</taxon>
        <taxon>Acetobacterales</taxon>
        <taxon>Acetobacteraceae</taxon>
        <taxon>environmental samples</taxon>
    </lineage>
</organism>
<feature type="compositionally biased region" description="Basic residues" evidence="1">
    <location>
        <begin position="1"/>
        <end position="14"/>
    </location>
</feature>
<protein>
    <submittedName>
        <fullName evidence="2">Mobile element protein</fullName>
    </submittedName>
</protein>
<feature type="compositionally biased region" description="Basic and acidic residues" evidence="1">
    <location>
        <begin position="18"/>
        <end position="42"/>
    </location>
</feature>